<keyword evidence="1" id="KW-0863">Zinc-finger</keyword>
<dbReference type="InterPro" id="IPR044299">
    <property type="entry name" value="GIS3/ZFP5/ZFP6"/>
</dbReference>
<feature type="region of interest" description="Disordered" evidence="2">
    <location>
        <begin position="1"/>
        <end position="27"/>
    </location>
</feature>
<dbReference type="SUPFAM" id="SSF57667">
    <property type="entry name" value="beta-beta-alpha zinc fingers"/>
    <property type="match status" value="1"/>
</dbReference>
<evidence type="ECO:0000256" key="1">
    <source>
        <dbReference type="PROSITE-ProRule" id="PRU00042"/>
    </source>
</evidence>
<dbReference type="InterPro" id="IPR013087">
    <property type="entry name" value="Znf_C2H2_type"/>
</dbReference>
<dbReference type="GO" id="GO:0010090">
    <property type="term" value="P:trichome morphogenesis"/>
    <property type="evidence" value="ECO:0007669"/>
    <property type="project" value="InterPro"/>
</dbReference>
<keyword evidence="1" id="KW-0479">Metal-binding</keyword>
<dbReference type="GO" id="GO:0000976">
    <property type="term" value="F:transcription cis-regulatory region binding"/>
    <property type="evidence" value="ECO:0007669"/>
    <property type="project" value="TreeGrafter"/>
</dbReference>
<dbReference type="InterPro" id="IPR036236">
    <property type="entry name" value="Znf_C2H2_sf"/>
</dbReference>
<evidence type="ECO:0000313" key="4">
    <source>
        <dbReference type="EMBL" id="MCL7040460.1"/>
    </source>
</evidence>
<keyword evidence="5" id="KW-1185">Reference proteome</keyword>
<dbReference type="PROSITE" id="PS50157">
    <property type="entry name" value="ZINC_FINGER_C2H2_2"/>
    <property type="match status" value="1"/>
</dbReference>
<evidence type="ECO:0000259" key="3">
    <source>
        <dbReference type="PROSITE" id="PS50157"/>
    </source>
</evidence>
<dbReference type="Proteomes" id="UP001177140">
    <property type="component" value="Unassembled WGS sequence"/>
</dbReference>
<dbReference type="PROSITE" id="PS00028">
    <property type="entry name" value="ZINC_FINGER_C2H2_1"/>
    <property type="match status" value="1"/>
</dbReference>
<accession>A0AA41VFR3</accession>
<dbReference type="EMBL" id="JAJJMA010212685">
    <property type="protein sequence ID" value="MCL7040460.1"/>
    <property type="molecule type" value="Genomic_DNA"/>
</dbReference>
<sequence>MAESSIPISSSSSSPDNSNHTSDRRPSSVLKLFGFSVSEQEKTQNLSENRDNRKFECQYCRREFANSQALGGHQNAHKKERQRAKRAQFQNIRRFTSGSPVLTSHGVRSGPFLYSTGGPMGMNAGAGGGGAPRFHTPMSAEYYTPQSPHLHNHHQMFPSATPHVPSWFYVPHHRPQTFTVVNEIGTDNYNSNTRLSSSGNEFAGMNSEVLDVEIDLHLSLAPCTPR</sequence>
<gene>
    <name evidence="4" type="ORF">MKW94_024415</name>
</gene>
<dbReference type="FunFam" id="3.30.160.60:FF:002829">
    <property type="entry name" value="Zinc finger protein 6"/>
    <property type="match status" value="1"/>
</dbReference>
<reference evidence="4" key="1">
    <citation type="submission" date="2022-03" db="EMBL/GenBank/DDBJ databases">
        <title>A functionally conserved STORR gene fusion in Papaver species that diverged 16.8 million years ago.</title>
        <authorList>
            <person name="Catania T."/>
        </authorList>
    </citation>
    <scope>NUCLEOTIDE SEQUENCE</scope>
    <source>
        <strain evidence="4">S-191538</strain>
    </source>
</reference>
<dbReference type="GO" id="GO:0005634">
    <property type="term" value="C:nucleus"/>
    <property type="evidence" value="ECO:0007669"/>
    <property type="project" value="TreeGrafter"/>
</dbReference>
<evidence type="ECO:0000256" key="2">
    <source>
        <dbReference type="SAM" id="MobiDB-lite"/>
    </source>
</evidence>
<evidence type="ECO:0000313" key="5">
    <source>
        <dbReference type="Proteomes" id="UP001177140"/>
    </source>
</evidence>
<protein>
    <recommendedName>
        <fullName evidence="3">C2H2-type domain-containing protein</fullName>
    </recommendedName>
</protein>
<dbReference type="GO" id="GO:0009736">
    <property type="term" value="P:cytokinin-activated signaling pathway"/>
    <property type="evidence" value="ECO:0007669"/>
    <property type="project" value="TreeGrafter"/>
</dbReference>
<keyword evidence="1" id="KW-0862">Zinc</keyword>
<dbReference type="GO" id="GO:0009740">
    <property type="term" value="P:gibberellic acid mediated signaling pathway"/>
    <property type="evidence" value="ECO:0007669"/>
    <property type="project" value="TreeGrafter"/>
</dbReference>
<name>A0AA41VFR3_PAPNU</name>
<comment type="caution">
    <text evidence="4">The sequence shown here is derived from an EMBL/GenBank/DDBJ whole genome shotgun (WGS) entry which is preliminary data.</text>
</comment>
<dbReference type="PANTHER" id="PTHR46353:SF23">
    <property type="entry name" value="C2H2 ZINC FINGER-CONTAINING PROTEIN-RELATED"/>
    <property type="match status" value="1"/>
</dbReference>
<dbReference type="GO" id="GO:0003700">
    <property type="term" value="F:DNA-binding transcription factor activity"/>
    <property type="evidence" value="ECO:0007669"/>
    <property type="project" value="TreeGrafter"/>
</dbReference>
<dbReference type="GO" id="GO:0008270">
    <property type="term" value="F:zinc ion binding"/>
    <property type="evidence" value="ECO:0007669"/>
    <property type="project" value="UniProtKB-KW"/>
</dbReference>
<feature type="domain" description="C2H2-type" evidence="3">
    <location>
        <begin position="55"/>
        <end position="82"/>
    </location>
</feature>
<organism evidence="4 5">
    <name type="scientific">Papaver nudicaule</name>
    <name type="common">Iceland poppy</name>
    <dbReference type="NCBI Taxonomy" id="74823"/>
    <lineage>
        <taxon>Eukaryota</taxon>
        <taxon>Viridiplantae</taxon>
        <taxon>Streptophyta</taxon>
        <taxon>Embryophyta</taxon>
        <taxon>Tracheophyta</taxon>
        <taxon>Spermatophyta</taxon>
        <taxon>Magnoliopsida</taxon>
        <taxon>Ranunculales</taxon>
        <taxon>Papaveraceae</taxon>
        <taxon>Papaveroideae</taxon>
        <taxon>Papaver</taxon>
    </lineage>
</organism>
<feature type="compositionally biased region" description="Low complexity" evidence="2">
    <location>
        <begin position="1"/>
        <end position="15"/>
    </location>
</feature>
<dbReference type="AlphaFoldDB" id="A0AA41VFR3"/>
<dbReference type="PANTHER" id="PTHR46353">
    <property type="entry name" value="ZINC FINGER PROTEIN 5"/>
    <property type="match status" value="1"/>
</dbReference>
<proteinExistence type="predicted"/>
<dbReference type="Gene3D" id="3.30.160.60">
    <property type="entry name" value="Classic Zinc Finger"/>
    <property type="match status" value="1"/>
</dbReference>